<comment type="caution">
    <text evidence="2">The sequence shown here is derived from an EMBL/GenBank/DDBJ whole genome shotgun (WGS) entry which is preliminary data.</text>
</comment>
<keyword evidence="3" id="KW-1185">Reference proteome</keyword>
<dbReference type="InterPro" id="IPR002575">
    <property type="entry name" value="Aminoglycoside_PTrfase"/>
</dbReference>
<dbReference type="Pfam" id="PF01636">
    <property type="entry name" value="APH"/>
    <property type="match status" value="1"/>
</dbReference>
<evidence type="ECO:0000313" key="2">
    <source>
        <dbReference type="EMBL" id="KXF81933.1"/>
    </source>
</evidence>
<dbReference type="GO" id="GO:0016740">
    <property type="term" value="F:transferase activity"/>
    <property type="evidence" value="ECO:0007669"/>
    <property type="project" value="UniProtKB-KW"/>
</dbReference>
<dbReference type="RefSeq" id="WP_067415019.1">
    <property type="nucleotide sequence ID" value="NZ_LNTY01000032.1"/>
</dbReference>
<reference evidence="2 3" key="1">
    <citation type="submission" date="2015-11" db="EMBL/GenBank/DDBJ databases">
        <title>Genomic Taxonomy of the Vibrionaceae.</title>
        <authorList>
            <person name="Gomez-Gil B."/>
            <person name="Enciso-Ibarra J."/>
        </authorList>
    </citation>
    <scope>NUCLEOTIDE SEQUENCE [LARGE SCALE GENOMIC DNA]</scope>
    <source>
        <strain evidence="2 3">CAIM 912</strain>
    </source>
</reference>
<dbReference type="SUPFAM" id="SSF56112">
    <property type="entry name" value="Protein kinase-like (PK-like)"/>
    <property type="match status" value="1"/>
</dbReference>
<dbReference type="InterPro" id="IPR011009">
    <property type="entry name" value="Kinase-like_dom_sf"/>
</dbReference>
<gene>
    <name evidence="2" type="ORF">ATN88_18375</name>
</gene>
<organism evidence="2 3">
    <name type="scientific">Enterovibrio coralii</name>
    <dbReference type="NCBI Taxonomy" id="294935"/>
    <lineage>
        <taxon>Bacteria</taxon>
        <taxon>Pseudomonadati</taxon>
        <taxon>Pseudomonadota</taxon>
        <taxon>Gammaproteobacteria</taxon>
        <taxon>Vibrionales</taxon>
        <taxon>Vibrionaceae</taxon>
        <taxon>Enterovibrio</taxon>
    </lineage>
</organism>
<evidence type="ECO:0000313" key="3">
    <source>
        <dbReference type="Proteomes" id="UP000070529"/>
    </source>
</evidence>
<sequence>MEVLQGGREGAIFRSEDKVYRPAGAWSHSVHQLLAHLVNEGFDRAPKSFGFDDNGNEILSYVKGDVYNYPLKDQIASDEALISASKLLREYHDASASFLAHPAFHEMAWMFSKREPAEVMCHGDYAPYNVTLEGNQTIGLFDFDLVHPAPRLWDIAYAVYCWAPFKTNEYDALGDLTAQTERAKLFCDGYGLSNSEREKLVATVIERVQFLVDFMHAEANKGNAAFIANIADGHHLAYVADIEYLQTNAHFITNGLMK</sequence>
<protein>
    <submittedName>
        <fullName evidence="2">Phosphotransferase</fullName>
    </submittedName>
</protein>
<dbReference type="Proteomes" id="UP000070529">
    <property type="component" value="Unassembled WGS sequence"/>
</dbReference>
<name>A0A135I901_9GAMM</name>
<keyword evidence="2" id="KW-0808">Transferase</keyword>
<feature type="domain" description="Aminoglycoside phosphotransferase" evidence="1">
    <location>
        <begin position="92"/>
        <end position="174"/>
    </location>
</feature>
<dbReference type="STRING" id="294935.ATN88_18375"/>
<dbReference type="AlphaFoldDB" id="A0A135I901"/>
<dbReference type="EMBL" id="LNTY01000032">
    <property type="protein sequence ID" value="KXF81933.1"/>
    <property type="molecule type" value="Genomic_DNA"/>
</dbReference>
<proteinExistence type="predicted"/>
<accession>A0A135I901</accession>
<dbReference type="OrthoDB" id="236897at2"/>
<evidence type="ECO:0000259" key="1">
    <source>
        <dbReference type="Pfam" id="PF01636"/>
    </source>
</evidence>
<dbReference type="Gene3D" id="3.90.1200.10">
    <property type="match status" value="1"/>
</dbReference>